<dbReference type="Gene3D" id="3.40.50.1820">
    <property type="entry name" value="alpha/beta hydrolase"/>
    <property type="match status" value="1"/>
</dbReference>
<evidence type="ECO:0000313" key="4">
    <source>
        <dbReference type="EMBL" id="KAL1867225.1"/>
    </source>
</evidence>
<reference evidence="4 5" key="1">
    <citation type="journal article" date="2024" name="IMA Fungus">
        <title>IMA Genome - F19 : A genome assembly and annotation guide to empower mycologists, including annotated draft genome sequences of Ceratocystis pirilliformis, Diaporthe australafricana, Fusarium ophioides, Paecilomyces lecythidis, and Sporothrix stenoceras.</title>
        <authorList>
            <person name="Aylward J."/>
            <person name="Wilson A.M."/>
            <person name="Visagie C.M."/>
            <person name="Spraker J."/>
            <person name="Barnes I."/>
            <person name="Buitendag C."/>
            <person name="Ceriani C."/>
            <person name="Del Mar Angel L."/>
            <person name="du Plessis D."/>
            <person name="Fuchs T."/>
            <person name="Gasser K."/>
            <person name="Kramer D."/>
            <person name="Li W."/>
            <person name="Munsamy K."/>
            <person name="Piso A."/>
            <person name="Price J.L."/>
            <person name="Sonnekus B."/>
            <person name="Thomas C."/>
            <person name="van der Nest A."/>
            <person name="van Dijk A."/>
            <person name="van Heerden A."/>
            <person name="van Vuuren N."/>
            <person name="Yilmaz N."/>
            <person name="Duong T.A."/>
            <person name="van der Merwe N.A."/>
            <person name="Wingfield M.J."/>
            <person name="Wingfield B.D."/>
        </authorList>
    </citation>
    <scope>NUCLEOTIDE SEQUENCE [LARGE SCALE GENOMIC DNA]</scope>
    <source>
        <strain evidence="4 5">CMW 18167</strain>
    </source>
</reference>
<keyword evidence="2" id="KW-0378">Hydrolase</keyword>
<dbReference type="PANTHER" id="PTHR46118:SF4">
    <property type="entry name" value="PROTEIN ABHD11"/>
    <property type="match status" value="1"/>
</dbReference>
<protein>
    <recommendedName>
        <fullName evidence="3">AB hydrolase-1 domain-containing protein</fullName>
    </recommendedName>
</protein>
<organism evidence="4 5">
    <name type="scientific">Paecilomyces lecythidis</name>
    <dbReference type="NCBI Taxonomy" id="3004212"/>
    <lineage>
        <taxon>Eukaryota</taxon>
        <taxon>Fungi</taxon>
        <taxon>Dikarya</taxon>
        <taxon>Ascomycota</taxon>
        <taxon>Pezizomycotina</taxon>
        <taxon>Eurotiomycetes</taxon>
        <taxon>Eurotiomycetidae</taxon>
        <taxon>Eurotiales</taxon>
        <taxon>Thermoascaceae</taxon>
        <taxon>Paecilomyces</taxon>
    </lineage>
</organism>
<keyword evidence="5" id="KW-1185">Reference proteome</keyword>
<evidence type="ECO:0000256" key="2">
    <source>
        <dbReference type="ARBA" id="ARBA00022801"/>
    </source>
</evidence>
<dbReference type="InterPro" id="IPR000073">
    <property type="entry name" value="AB_hydrolase_1"/>
</dbReference>
<comment type="similarity">
    <text evidence="1">Belongs to the AB hydrolase superfamily.</text>
</comment>
<dbReference type="PANTHER" id="PTHR46118">
    <property type="entry name" value="PROTEIN ABHD11"/>
    <property type="match status" value="1"/>
</dbReference>
<proteinExistence type="inferred from homology"/>
<dbReference type="EMBL" id="JAVDPF010000045">
    <property type="protein sequence ID" value="KAL1867225.1"/>
    <property type="molecule type" value="Genomic_DNA"/>
</dbReference>
<sequence length="170" mass="19145">MTVALRSPTLVSALVPVDNSPVKAPLGSDFRKYVNGMLEIEAAKVTKQSEADKILAPHEQSVPIRQFLLTNLIRADEGHLKFRVPLNVLSKSLDEMADFPWHEPGEVQYDGPTLFVRGTKSRYVRDEMIPAIKKFFPTAEIADIDAGHWLISEKPEDFRHAVVNFLKKHA</sequence>
<evidence type="ECO:0000259" key="3">
    <source>
        <dbReference type="Pfam" id="PF00561"/>
    </source>
</evidence>
<evidence type="ECO:0000256" key="1">
    <source>
        <dbReference type="ARBA" id="ARBA00008645"/>
    </source>
</evidence>
<feature type="domain" description="AB hydrolase-1" evidence="3">
    <location>
        <begin position="93"/>
        <end position="155"/>
    </location>
</feature>
<accession>A0ABR3WUZ1</accession>
<dbReference type="Pfam" id="PF00561">
    <property type="entry name" value="Abhydrolase_1"/>
    <property type="match status" value="1"/>
</dbReference>
<dbReference type="SUPFAM" id="SSF53474">
    <property type="entry name" value="alpha/beta-Hydrolases"/>
    <property type="match status" value="1"/>
</dbReference>
<gene>
    <name evidence="4" type="ORF">Plec18167_008766</name>
</gene>
<dbReference type="Proteomes" id="UP001583193">
    <property type="component" value="Unassembled WGS sequence"/>
</dbReference>
<evidence type="ECO:0000313" key="5">
    <source>
        <dbReference type="Proteomes" id="UP001583193"/>
    </source>
</evidence>
<name>A0ABR3WUZ1_9EURO</name>
<comment type="caution">
    <text evidence="4">The sequence shown here is derived from an EMBL/GenBank/DDBJ whole genome shotgun (WGS) entry which is preliminary data.</text>
</comment>
<dbReference type="InterPro" id="IPR029058">
    <property type="entry name" value="AB_hydrolase_fold"/>
</dbReference>